<evidence type="ECO:0000256" key="2">
    <source>
        <dbReference type="ARBA" id="ARBA00022692"/>
    </source>
</evidence>
<feature type="domain" description="Major facilitator superfamily (MFS) profile" evidence="6">
    <location>
        <begin position="1"/>
        <end position="436"/>
    </location>
</feature>
<gene>
    <name evidence="7" type="primary">yhjX</name>
    <name evidence="7" type="ORF">CENDO_02035</name>
</gene>
<feature type="transmembrane region" description="Helical" evidence="5">
    <location>
        <begin position="110"/>
        <end position="132"/>
    </location>
</feature>
<feature type="transmembrane region" description="Helical" evidence="5">
    <location>
        <begin position="476"/>
        <end position="497"/>
    </location>
</feature>
<reference evidence="7 8" key="1">
    <citation type="submission" date="2019-04" db="EMBL/GenBank/DDBJ databases">
        <title>Corynebacterium endometrii sp. nov., isolated from the uterus of a cow with endometritis.</title>
        <authorList>
            <person name="Ballas P."/>
            <person name="Ruckert C."/>
            <person name="Wagener K."/>
            <person name="Drillich M."/>
            <person name="Kaempfer P."/>
            <person name="Busse H.-J."/>
            <person name="Ehling-Schulz M."/>
        </authorList>
    </citation>
    <scope>NUCLEOTIDE SEQUENCE [LARGE SCALE GENOMIC DNA]</scope>
    <source>
        <strain evidence="7 8">LMM-1653</strain>
    </source>
</reference>
<evidence type="ECO:0000313" key="7">
    <source>
        <dbReference type="EMBL" id="QCB27705.1"/>
    </source>
</evidence>
<dbReference type="InterPro" id="IPR050327">
    <property type="entry name" value="Proton-linked_MCT"/>
</dbReference>
<keyword evidence="4 5" id="KW-0472">Membrane</keyword>
<evidence type="ECO:0000256" key="3">
    <source>
        <dbReference type="ARBA" id="ARBA00022989"/>
    </source>
</evidence>
<dbReference type="Pfam" id="PF07690">
    <property type="entry name" value="MFS_1"/>
    <property type="match status" value="1"/>
</dbReference>
<dbReference type="OrthoDB" id="9793415at2"/>
<feature type="transmembrane region" description="Helical" evidence="5">
    <location>
        <begin position="54"/>
        <end position="77"/>
    </location>
</feature>
<dbReference type="EMBL" id="CP039247">
    <property type="protein sequence ID" value="QCB27705.1"/>
    <property type="molecule type" value="Genomic_DNA"/>
</dbReference>
<dbReference type="KEGG" id="cee:CENDO_02035"/>
<dbReference type="CDD" id="cd17353">
    <property type="entry name" value="MFS_OFA_like"/>
    <property type="match status" value="1"/>
</dbReference>
<feature type="transmembrane region" description="Helical" evidence="5">
    <location>
        <begin position="20"/>
        <end position="42"/>
    </location>
</feature>
<dbReference type="GO" id="GO:0005886">
    <property type="term" value="C:plasma membrane"/>
    <property type="evidence" value="ECO:0007669"/>
    <property type="project" value="UniProtKB-SubCell"/>
</dbReference>
<comment type="subcellular location">
    <subcellularLocation>
        <location evidence="1">Cell membrane</location>
        <topology evidence="1">Multi-pass membrane protein</topology>
    </subcellularLocation>
</comment>
<feature type="transmembrane region" description="Helical" evidence="5">
    <location>
        <begin position="184"/>
        <end position="205"/>
    </location>
</feature>
<organism evidence="7 8">
    <name type="scientific">Corynebacterium endometrii</name>
    <dbReference type="NCBI Taxonomy" id="2488819"/>
    <lineage>
        <taxon>Bacteria</taxon>
        <taxon>Bacillati</taxon>
        <taxon>Actinomycetota</taxon>
        <taxon>Actinomycetes</taxon>
        <taxon>Mycobacteriales</taxon>
        <taxon>Corynebacteriaceae</taxon>
        <taxon>Corynebacterium</taxon>
    </lineage>
</organism>
<accession>A0A4P7QDT0</accession>
<dbReference type="PANTHER" id="PTHR11360">
    <property type="entry name" value="MONOCARBOXYLATE TRANSPORTER"/>
    <property type="match status" value="1"/>
</dbReference>
<feature type="transmembrane region" description="Helical" evidence="5">
    <location>
        <begin position="337"/>
        <end position="361"/>
    </location>
</feature>
<dbReference type="Proteomes" id="UP000296352">
    <property type="component" value="Chromosome"/>
</dbReference>
<name>A0A4P7QDT0_9CORY</name>
<keyword evidence="2 5" id="KW-0812">Transmembrane</keyword>
<dbReference type="RefSeq" id="WP_136140537.1">
    <property type="nucleotide sequence ID" value="NZ_CP039247.1"/>
</dbReference>
<feature type="transmembrane region" description="Helical" evidence="5">
    <location>
        <begin position="313"/>
        <end position="331"/>
    </location>
</feature>
<dbReference type="InterPro" id="IPR036259">
    <property type="entry name" value="MFS_trans_sf"/>
</dbReference>
<dbReference type="GO" id="GO:0022857">
    <property type="term" value="F:transmembrane transporter activity"/>
    <property type="evidence" value="ECO:0007669"/>
    <property type="project" value="InterPro"/>
</dbReference>
<feature type="transmembrane region" description="Helical" evidence="5">
    <location>
        <begin position="412"/>
        <end position="431"/>
    </location>
</feature>
<evidence type="ECO:0000256" key="4">
    <source>
        <dbReference type="ARBA" id="ARBA00023136"/>
    </source>
</evidence>
<dbReference type="SUPFAM" id="SSF103473">
    <property type="entry name" value="MFS general substrate transporter"/>
    <property type="match status" value="1"/>
</dbReference>
<dbReference type="PROSITE" id="PS50850">
    <property type="entry name" value="MFS"/>
    <property type="match status" value="1"/>
</dbReference>
<evidence type="ECO:0000313" key="8">
    <source>
        <dbReference type="Proteomes" id="UP000296352"/>
    </source>
</evidence>
<dbReference type="InterPro" id="IPR011701">
    <property type="entry name" value="MFS"/>
</dbReference>
<feature type="transmembrane region" description="Helical" evidence="5">
    <location>
        <begin position="84"/>
        <end position="104"/>
    </location>
</feature>
<evidence type="ECO:0000256" key="1">
    <source>
        <dbReference type="ARBA" id="ARBA00004651"/>
    </source>
</evidence>
<feature type="transmembrane region" description="Helical" evidence="5">
    <location>
        <begin position="246"/>
        <end position="268"/>
    </location>
</feature>
<protein>
    <submittedName>
        <fullName evidence="7">Putative MFS-type transporter YhjX</fullName>
    </submittedName>
</protein>
<dbReference type="Gene3D" id="1.20.1250.20">
    <property type="entry name" value="MFS general substrate transporter like domains"/>
    <property type="match status" value="2"/>
</dbReference>
<feature type="transmembrane region" description="Helical" evidence="5">
    <location>
        <begin position="274"/>
        <end position="292"/>
    </location>
</feature>
<dbReference type="InterPro" id="IPR020846">
    <property type="entry name" value="MFS_dom"/>
</dbReference>
<sequence length="509" mass="53962">MSYFSRSAIIAPKEFNRWLIPPAALAIHLSIGQVYAFSVFKIPLMEHFGVQDVAVGWIFSLAILMLGISSALFGTWVERVGPRVSMTVSGTLWVLGFFIATFGIQAGHLWLVYLGYGFIGGIGLGIGYISPVSTLMKWFPDRPGLATGLAIMGFGGGALIASPASNRMMEFFGGGSDTAQLAAGLRGTFLTLAVLYLVVIALGAYSIRIPHPDWKPSGGPAAPAEPDAMKTTGNVSANTAIKTPQFWLLWIILFTNITAGIGILENAAPMIQDYFPAITAGAAAGFVGLLSLTNMGGRFVWSSLSDIIGRKNIYMVYLGMGLLLYLVVALFGSSNLVVFVACALIILSFYGGGFATIPAYLKDLFGVYQVGAIHGRLLTAWSAAGVAGPLIVNMVLENQGAKGYEGPELYKLSLFIMCGLLAVGLIANILVRPVAEKYMEDPTVVKAKADADRKAVMDAEAEAEAEGHDNGYSGKLHAAVALILALFIGASLIFGLWETAVKAAQMFTA</sequence>
<keyword evidence="8" id="KW-1185">Reference proteome</keyword>
<dbReference type="PANTHER" id="PTHR11360:SF317">
    <property type="entry name" value="MAJOR FACILITATOR SUPERFAMILY (MFS) PROFILE DOMAIN-CONTAINING PROTEIN-RELATED"/>
    <property type="match status" value="1"/>
</dbReference>
<keyword evidence="3 5" id="KW-1133">Transmembrane helix</keyword>
<feature type="transmembrane region" description="Helical" evidence="5">
    <location>
        <begin position="144"/>
        <end position="164"/>
    </location>
</feature>
<evidence type="ECO:0000259" key="6">
    <source>
        <dbReference type="PROSITE" id="PS50850"/>
    </source>
</evidence>
<dbReference type="AlphaFoldDB" id="A0A4P7QDT0"/>
<proteinExistence type="predicted"/>
<evidence type="ECO:0000256" key="5">
    <source>
        <dbReference type="SAM" id="Phobius"/>
    </source>
</evidence>
<feature type="transmembrane region" description="Helical" evidence="5">
    <location>
        <begin position="373"/>
        <end position="392"/>
    </location>
</feature>